<dbReference type="AlphaFoldDB" id="A0A7J6PCI0"/>
<comment type="caution">
    <text evidence="2">The sequence shown here is derived from an EMBL/GenBank/DDBJ whole genome shotgun (WGS) entry which is preliminary data.</text>
</comment>
<gene>
    <name evidence="2" type="ORF">FOZ60_010321</name>
</gene>
<dbReference type="EMBL" id="JABANP010000042">
    <property type="protein sequence ID" value="KAF4693647.1"/>
    <property type="molecule type" value="Genomic_DNA"/>
</dbReference>
<accession>A0A7J6PCI0</accession>
<dbReference type="OrthoDB" id="10382913at2759"/>
<protein>
    <submittedName>
        <fullName evidence="2">Uncharacterized protein</fullName>
    </submittedName>
</protein>
<feature type="region of interest" description="Disordered" evidence="1">
    <location>
        <begin position="363"/>
        <end position="385"/>
    </location>
</feature>
<evidence type="ECO:0000313" key="3">
    <source>
        <dbReference type="Proteomes" id="UP000541610"/>
    </source>
</evidence>
<evidence type="ECO:0000313" key="2">
    <source>
        <dbReference type="EMBL" id="KAF4693647.1"/>
    </source>
</evidence>
<sequence>MAAEKLATDSLSRQKACPEEQLEIRHRLKDLIRHSDFACFRFEWSRAPLKTLDGAEDLAMYVFREIVNAFDSKLHKVLCTGYMLDINARDAHTAPAPSNASLLPGKSGLVLSELRSLLSMCKLVRNDQRLRIEVQEANVSPLSRTLQHEPYQLLPVVADMVELVGPLQAFSSRLMPAAASCSSAERLMHASFVFDCPKLFRSICMHATTAMSRGVDGGLFDWPSLLYALWEQPESDSYLSPLLTRMCRGEVAASVTEKIPVGASDPFLIDADEHRNAALLRSIGPASLDRIRTLFGERTAALLGRRKVLMDRSPEGREVGSKRAWSTQLHRVIARLNAKPLDGVDRSPLEIFFARPRRFPVENALQSPGSGAPTPAGAEHSRRRRENGEYLNRLVAEAIKASSTAFVFTPSSLGGDSYGRDVHHGIQSVVSLSLQLVKSTVSPASELPTRKDHRLCNGGESPLVTGYESGYESALKTRYSRAASVHTCFAKLR</sequence>
<evidence type="ECO:0000256" key="1">
    <source>
        <dbReference type="SAM" id="MobiDB-lite"/>
    </source>
</evidence>
<proteinExistence type="predicted"/>
<name>A0A7J6PCI0_PEROL</name>
<organism evidence="2 3">
    <name type="scientific">Perkinsus olseni</name>
    <name type="common">Perkinsus atlanticus</name>
    <dbReference type="NCBI Taxonomy" id="32597"/>
    <lineage>
        <taxon>Eukaryota</taxon>
        <taxon>Sar</taxon>
        <taxon>Alveolata</taxon>
        <taxon>Perkinsozoa</taxon>
        <taxon>Perkinsea</taxon>
        <taxon>Perkinsida</taxon>
        <taxon>Perkinsidae</taxon>
        <taxon>Perkinsus</taxon>
    </lineage>
</organism>
<dbReference type="Proteomes" id="UP000541610">
    <property type="component" value="Unassembled WGS sequence"/>
</dbReference>
<reference evidence="2 3" key="1">
    <citation type="submission" date="2020-04" db="EMBL/GenBank/DDBJ databases">
        <title>Perkinsus olseni comparative genomics.</title>
        <authorList>
            <person name="Bogema D.R."/>
        </authorList>
    </citation>
    <scope>NUCLEOTIDE SEQUENCE [LARGE SCALE GENOMIC DNA]</scope>
    <source>
        <strain evidence="2">00978-12</strain>
    </source>
</reference>